<dbReference type="InterPro" id="IPR001584">
    <property type="entry name" value="Integrase_cat-core"/>
</dbReference>
<dbReference type="SUPFAM" id="SSF53098">
    <property type="entry name" value="Ribonuclease H-like"/>
    <property type="match status" value="1"/>
</dbReference>
<proteinExistence type="predicted"/>
<accession>A0ABD2ZLT0</accession>
<dbReference type="Pfam" id="PF25597">
    <property type="entry name" value="SH3_retrovirus"/>
    <property type="match status" value="1"/>
</dbReference>
<evidence type="ECO:0000259" key="1">
    <source>
        <dbReference type="PROSITE" id="PS50994"/>
    </source>
</evidence>
<dbReference type="Gene3D" id="3.30.420.10">
    <property type="entry name" value="Ribonuclease H-like superfamily/Ribonuclease H"/>
    <property type="match status" value="1"/>
</dbReference>
<evidence type="ECO:0000313" key="2">
    <source>
        <dbReference type="EMBL" id="KAL3520400.1"/>
    </source>
</evidence>
<dbReference type="InterPro" id="IPR036397">
    <property type="entry name" value="RNaseH_sf"/>
</dbReference>
<reference evidence="2 3" key="1">
    <citation type="submission" date="2024-11" db="EMBL/GenBank/DDBJ databases">
        <title>A near-complete genome assembly of Cinchona calisaya.</title>
        <authorList>
            <person name="Lian D.C."/>
            <person name="Zhao X.W."/>
            <person name="Wei L."/>
        </authorList>
    </citation>
    <scope>NUCLEOTIDE SEQUENCE [LARGE SCALE GENOMIC DNA]</scope>
    <source>
        <tissue evidence="2">Nenye</tissue>
    </source>
</reference>
<sequence length="240" mass="28343">MFGDHLRYQLCLEKKWFVSFIDDHTRLSWVYLLRDKFEVKDIFRSFYTMVEIQFQEKIRIFRSDNGREYFNEILGDFFLEKGIVHQRSCLDSPQQNGIAERKNRHLLEVTRALLFTNNVPKYLWGEALLTTIYLINRMPSKVLNFQSLPSVFDATFPTSRLTNNLPLRVFGCGAFIHLPDQTRGKLDPRARKCVFVGYAPNQKGYKCYDPSTKKMFVTMDVTFFESQFFFHSHIQGGEVK</sequence>
<protein>
    <recommendedName>
        <fullName evidence="1">Integrase catalytic domain-containing protein</fullName>
    </recommendedName>
</protein>
<keyword evidence="3" id="KW-1185">Reference proteome</keyword>
<dbReference type="InterPro" id="IPR039537">
    <property type="entry name" value="Retrotran_Ty1/copia-like"/>
</dbReference>
<dbReference type="PANTHER" id="PTHR42648">
    <property type="entry name" value="TRANSPOSASE, PUTATIVE-RELATED"/>
    <property type="match status" value="1"/>
</dbReference>
<comment type="caution">
    <text evidence="2">The sequence shown here is derived from an EMBL/GenBank/DDBJ whole genome shotgun (WGS) entry which is preliminary data.</text>
</comment>
<dbReference type="AlphaFoldDB" id="A0ABD2ZLT0"/>
<evidence type="ECO:0000313" key="3">
    <source>
        <dbReference type="Proteomes" id="UP001630127"/>
    </source>
</evidence>
<dbReference type="InterPro" id="IPR057670">
    <property type="entry name" value="SH3_retrovirus"/>
</dbReference>
<dbReference type="Proteomes" id="UP001630127">
    <property type="component" value="Unassembled WGS sequence"/>
</dbReference>
<dbReference type="PROSITE" id="PS50994">
    <property type="entry name" value="INTEGRASE"/>
    <property type="match status" value="1"/>
</dbReference>
<dbReference type="EMBL" id="JBJUIK010000008">
    <property type="protein sequence ID" value="KAL3520400.1"/>
    <property type="molecule type" value="Genomic_DNA"/>
</dbReference>
<dbReference type="PANTHER" id="PTHR42648:SF22">
    <property type="entry name" value="REVERSE TRANSCRIPTASE TY1_COPIA-TYPE DOMAIN-CONTAINING PROTEIN"/>
    <property type="match status" value="1"/>
</dbReference>
<organism evidence="2 3">
    <name type="scientific">Cinchona calisaya</name>
    <dbReference type="NCBI Taxonomy" id="153742"/>
    <lineage>
        <taxon>Eukaryota</taxon>
        <taxon>Viridiplantae</taxon>
        <taxon>Streptophyta</taxon>
        <taxon>Embryophyta</taxon>
        <taxon>Tracheophyta</taxon>
        <taxon>Spermatophyta</taxon>
        <taxon>Magnoliopsida</taxon>
        <taxon>eudicotyledons</taxon>
        <taxon>Gunneridae</taxon>
        <taxon>Pentapetalae</taxon>
        <taxon>asterids</taxon>
        <taxon>lamiids</taxon>
        <taxon>Gentianales</taxon>
        <taxon>Rubiaceae</taxon>
        <taxon>Cinchonoideae</taxon>
        <taxon>Cinchoneae</taxon>
        <taxon>Cinchona</taxon>
    </lineage>
</organism>
<feature type="domain" description="Integrase catalytic" evidence="1">
    <location>
        <begin position="1"/>
        <end position="165"/>
    </location>
</feature>
<dbReference type="Pfam" id="PF00665">
    <property type="entry name" value="rve"/>
    <property type="match status" value="1"/>
</dbReference>
<dbReference type="InterPro" id="IPR012337">
    <property type="entry name" value="RNaseH-like_sf"/>
</dbReference>
<gene>
    <name evidence="2" type="ORF">ACH5RR_018549</name>
</gene>
<name>A0ABD2ZLT0_9GENT</name>